<dbReference type="HOGENOM" id="CLU_1111410_0_0_1"/>
<evidence type="ECO:0000313" key="1">
    <source>
        <dbReference type="EMBL" id="EHY60806.1"/>
    </source>
</evidence>
<dbReference type="AlphaFoldDB" id="H6C9Z5"/>
<dbReference type="RefSeq" id="XP_009161267.1">
    <property type="nucleotide sequence ID" value="XM_009163019.1"/>
</dbReference>
<dbReference type="Proteomes" id="UP000007304">
    <property type="component" value="Unassembled WGS sequence"/>
</dbReference>
<accession>H6C9Z5</accession>
<reference evidence="1" key="1">
    <citation type="submission" date="2011-07" db="EMBL/GenBank/DDBJ databases">
        <title>The Genome Sequence of Exophiala (Wangiella) dermatitidis NIH/UT8656.</title>
        <authorList>
            <consortium name="The Broad Institute Genome Sequencing Platform"/>
            <person name="Cuomo C."/>
            <person name="Wang Z."/>
            <person name="Hunicke-Smith S."/>
            <person name="Szanislo P.J."/>
            <person name="Earl A."/>
            <person name="Young S.K."/>
            <person name="Zeng Q."/>
            <person name="Gargeya S."/>
            <person name="Fitzgerald M."/>
            <person name="Haas B."/>
            <person name="Abouelleil A."/>
            <person name="Alvarado L."/>
            <person name="Arachchi H.M."/>
            <person name="Berlin A."/>
            <person name="Brown A."/>
            <person name="Chapman S.B."/>
            <person name="Chen Z."/>
            <person name="Dunbar C."/>
            <person name="Freedman E."/>
            <person name="Gearin G."/>
            <person name="Gellesch M."/>
            <person name="Goldberg J."/>
            <person name="Griggs A."/>
            <person name="Gujja S."/>
            <person name="Heiman D."/>
            <person name="Howarth C."/>
            <person name="Larson L."/>
            <person name="Lui A."/>
            <person name="MacDonald P.J.P."/>
            <person name="Montmayeur A."/>
            <person name="Murphy C."/>
            <person name="Neiman D."/>
            <person name="Pearson M."/>
            <person name="Priest M."/>
            <person name="Roberts A."/>
            <person name="Saif S."/>
            <person name="Shea T."/>
            <person name="Shenoy N."/>
            <person name="Sisk P."/>
            <person name="Stolte C."/>
            <person name="Sykes S."/>
            <person name="Wortman J."/>
            <person name="Nusbaum C."/>
            <person name="Birren B."/>
        </authorList>
    </citation>
    <scope>NUCLEOTIDE SEQUENCE</scope>
    <source>
        <strain evidence="1">NIH/UT8656</strain>
    </source>
</reference>
<dbReference type="VEuPathDB" id="FungiDB:HMPREF1120_08750"/>
<dbReference type="EMBL" id="JH226136">
    <property type="protein sequence ID" value="EHY60806.1"/>
    <property type="molecule type" value="Genomic_DNA"/>
</dbReference>
<evidence type="ECO:0000313" key="2">
    <source>
        <dbReference type="Proteomes" id="UP000007304"/>
    </source>
</evidence>
<protein>
    <submittedName>
        <fullName evidence="1">Uncharacterized protein</fullName>
    </submittedName>
</protein>
<keyword evidence="2" id="KW-1185">Reference proteome</keyword>
<gene>
    <name evidence="1" type="ORF">HMPREF1120_08750</name>
</gene>
<sequence>MNQLTVEEVLSSHRDFLFHFRTILLVRKSFTSPIIHLANTVRLTFISCFQSESKLLSEGLKSALAPMSPARQTFVKAKVCHGPPGLLSARVPTSGHVSNLLAPHRSPSFPASIKATLPRLPSFLHSSRKFSVVMEPCQRLEMITPTRSCNTYSKPASYDHQVVYLRDRPGKVAYDVADERHWIIRLEMLSRSGSICKDGTEAFRGRLRVFKNMSKFLRAPFHSFYLQAIPLNKSTQLDEDGSHPASYNES</sequence>
<organism evidence="1 2">
    <name type="scientific">Exophiala dermatitidis (strain ATCC 34100 / CBS 525.76 / NIH/UT8656)</name>
    <name type="common">Black yeast</name>
    <name type="synonym">Wangiella dermatitidis</name>
    <dbReference type="NCBI Taxonomy" id="858893"/>
    <lineage>
        <taxon>Eukaryota</taxon>
        <taxon>Fungi</taxon>
        <taxon>Dikarya</taxon>
        <taxon>Ascomycota</taxon>
        <taxon>Pezizomycotina</taxon>
        <taxon>Eurotiomycetes</taxon>
        <taxon>Chaetothyriomycetidae</taxon>
        <taxon>Chaetothyriales</taxon>
        <taxon>Herpotrichiellaceae</taxon>
        <taxon>Exophiala</taxon>
    </lineage>
</organism>
<proteinExistence type="predicted"/>
<dbReference type="GeneID" id="20313389"/>
<name>H6C9Z5_EXODN</name>
<dbReference type="InParanoid" id="H6C9Z5"/>